<evidence type="ECO:0000313" key="2">
    <source>
        <dbReference type="Proteomes" id="UP001140949"/>
    </source>
</evidence>
<dbReference type="AlphaFoldDB" id="A0AAX6FX96"/>
<dbReference type="Proteomes" id="UP001140949">
    <property type="component" value="Unassembled WGS sequence"/>
</dbReference>
<proteinExistence type="predicted"/>
<accession>A0AAX6FX96</accession>
<reference evidence="1" key="2">
    <citation type="submission" date="2023-04" db="EMBL/GenBank/DDBJ databases">
        <authorList>
            <person name="Bruccoleri R.E."/>
            <person name="Oakeley E.J."/>
            <person name="Faust A.-M."/>
            <person name="Dessus-Babus S."/>
            <person name="Altorfer M."/>
            <person name="Burckhardt D."/>
            <person name="Oertli M."/>
            <person name="Naumann U."/>
            <person name="Petersen F."/>
            <person name="Wong J."/>
        </authorList>
    </citation>
    <scope>NUCLEOTIDE SEQUENCE</scope>
    <source>
        <strain evidence="1">GSM-AAB239-AS_SAM_17_03QT</strain>
        <tissue evidence="1">Leaf</tissue>
    </source>
</reference>
<organism evidence="1 2">
    <name type="scientific">Iris pallida</name>
    <name type="common">Sweet iris</name>
    <dbReference type="NCBI Taxonomy" id="29817"/>
    <lineage>
        <taxon>Eukaryota</taxon>
        <taxon>Viridiplantae</taxon>
        <taxon>Streptophyta</taxon>
        <taxon>Embryophyta</taxon>
        <taxon>Tracheophyta</taxon>
        <taxon>Spermatophyta</taxon>
        <taxon>Magnoliopsida</taxon>
        <taxon>Liliopsida</taxon>
        <taxon>Asparagales</taxon>
        <taxon>Iridaceae</taxon>
        <taxon>Iridoideae</taxon>
        <taxon>Irideae</taxon>
        <taxon>Iris</taxon>
    </lineage>
</organism>
<evidence type="ECO:0000313" key="1">
    <source>
        <dbReference type="EMBL" id="KAJ6820833.1"/>
    </source>
</evidence>
<sequence>MKVAMKPLCRFKRRTTPLIWVGCLWELGYKEFLRYLYNKGV</sequence>
<protein>
    <submittedName>
        <fullName evidence="1">Uncharacterized protein</fullName>
    </submittedName>
</protein>
<reference evidence="1" key="1">
    <citation type="journal article" date="2023" name="GigaByte">
        <title>Genome assembly of the bearded iris, Iris pallida Lam.</title>
        <authorList>
            <person name="Bruccoleri R.E."/>
            <person name="Oakeley E.J."/>
            <person name="Faust A.M.E."/>
            <person name="Altorfer M."/>
            <person name="Dessus-Babus S."/>
            <person name="Burckhardt D."/>
            <person name="Oertli M."/>
            <person name="Naumann U."/>
            <person name="Petersen F."/>
            <person name="Wong J."/>
        </authorList>
    </citation>
    <scope>NUCLEOTIDE SEQUENCE</scope>
    <source>
        <strain evidence="1">GSM-AAB239-AS_SAM_17_03QT</strain>
    </source>
</reference>
<gene>
    <name evidence="1" type="ORF">M6B38_395615</name>
</gene>
<name>A0AAX6FX96_IRIPA</name>
<keyword evidence="2" id="KW-1185">Reference proteome</keyword>
<comment type="caution">
    <text evidence="1">The sequence shown here is derived from an EMBL/GenBank/DDBJ whole genome shotgun (WGS) entry which is preliminary data.</text>
</comment>
<dbReference type="EMBL" id="JANAVB010025198">
    <property type="protein sequence ID" value="KAJ6820833.1"/>
    <property type="molecule type" value="Genomic_DNA"/>
</dbReference>